<dbReference type="EMBL" id="LR134476">
    <property type="protein sequence ID" value="VEI13518.1"/>
    <property type="molecule type" value="Genomic_DNA"/>
</dbReference>
<evidence type="ECO:0000256" key="1">
    <source>
        <dbReference type="SAM" id="Phobius"/>
    </source>
</evidence>
<gene>
    <name evidence="2" type="ORF">NCTC13354_01233</name>
</gene>
<keyword evidence="1" id="KW-0812">Transmembrane</keyword>
<keyword evidence="1" id="KW-1133">Transmembrane helix</keyword>
<accession>A0A448PF38</accession>
<dbReference type="KEGG" id="tbw:NCTC13354_01233"/>
<feature type="transmembrane region" description="Helical" evidence="1">
    <location>
        <begin position="152"/>
        <end position="174"/>
    </location>
</feature>
<dbReference type="RefSeq" id="WP_126416620.1">
    <property type="nucleotide sequence ID" value="NZ_LR134476.1"/>
</dbReference>
<dbReference type="AlphaFoldDB" id="A0A448PF38"/>
<feature type="transmembrane region" description="Helical" evidence="1">
    <location>
        <begin position="186"/>
        <end position="205"/>
    </location>
</feature>
<evidence type="ECO:0000313" key="2">
    <source>
        <dbReference type="EMBL" id="VEI13518.1"/>
    </source>
</evidence>
<proteinExistence type="predicted"/>
<keyword evidence="1" id="KW-0472">Membrane</keyword>
<dbReference type="Proteomes" id="UP000269542">
    <property type="component" value="Chromosome"/>
</dbReference>
<keyword evidence="3" id="KW-1185">Reference proteome</keyword>
<organism evidence="2 3">
    <name type="scientific">Trueperella bialowiezensis</name>
    <dbReference type="NCBI Taxonomy" id="312285"/>
    <lineage>
        <taxon>Bacteria</taxon>
        <taxon>Bacillati</taxon>
        <taxon>Actinomycetota</taxon>
        <taxon>Actinomycetes</taxon>
        <taxon>Actinomycetales</taxon>
        <taxon>Actinomycetaceae</taxon>
        <taxon>Trueperella</taxon>
    </lineage>
</organism>
<reference evidence="2 3" key="1">
    <citation type="submission" date="2018-12" db="EMBL/GenBank/DDBJ databases">
        <authorList>
            <consortium name="Pathogen Informatics"/>
        </authorList>
    </citation>
    <scope>NUCLEOTIDE SEQUENCE [LARGE SCALE GENOMIC DNA]</scope>
    <source>
        <strain evidence="2 3">NCTC13354</strain>
    </source>
</reference>
<evidence type="ECO:0000313" key="3">
    <source>
        <dbReference type="Proteomes" id="UP000269542"/>
    </source>
</evidence>
<protein>
    <submittedName>
        <fullName evidence="2">Protein of uncharacterized function (DUF3592)</fullName>
    </submittedName>
</protein>
<feature type="transmembrane region" description="Helical" evidence="1">
    <location>
        <begin position="29"/>
        <end position="50"/>
    </location>
</feature>
<sequence length="303" mass="34802">MTAAVVYLIPLLLLLNVERQYVTAEFGIVIFAIGVVMWTIFTLAIVRLGLGGYKHAKAHREVQQTGVPVSAEVVRSEERGREKDMAKLRIDVRFRNLSGSDVERELDIVDSKPYLRRYEPGNRINLRLNQKSHIPPFTVDSAKITVKFPFGYLAWAVFNVAYSVGLFLAEYHLYGQGFGLRFLWPFSIWLFPPVLFYFTFAFVSVRDKDEISTAKNDRQTHQLTLYGVVATGEIINYRQTGHVVNENPEVEITIQFLNRYGQKEQHKLSQVIHLVDLYLLGQSSIKVLYLPDDPSVFEITREI</sequence>
<dbReference type="OrthoDB" id="5065240at2"/>
<name>A0A448PF38_9ACTO</name>